<accession>A0A2U2BSW7</accession>
<feature type="transmembrane region" description="Helical" evidence="8">
    <location>
        <begin position="140"/>
        <end position="158"/>
    </location>
</feature>
<gene>
    <name evidence="10" type="ORF">DDZ18_10320</name>
</gene>
<evidence type="ECO:0000256" key="2">
    <source>
        <dbReference type="ARBA" id="ARBA00022448"/>
    </source>
</evidence>
<dbReference type="Proteomes" id="UP000245168">
    <property type="component" value="Unassembled WGS sequence"/>
</dbReference>
<feature type="domain" description="ABC transmembrane type-1" evidence="9">
    <location>
        <begin position="325"/>
        <end position="530"/>
    </location>
</feature>
<feature type="transmembrane region" description="Helical" evidence="8">
    <location>
        <begin position="392"/>
        <end position="417"/>
    </location>
</feature>
<dbReference type="PROSITE" id="PS50928">
    <property type="entry name" value="ABC_TM1"/>
    <property type="match status" value="2"/>
</dbReference>
<feature type="transmembrane region" description="Helical" evidence="8">
    <location>
        <begin position="68"/>
        <end position="90"/>
    </location>
</feature>
<evidence type="ECO:0000256" key="1">
    <source>
        <dbReference type="ARBA" id="ARBA00004429"/>
    </source>
</evidence>
<evidence type="ECO:0000256" key="7">
    <source>
        <dbReference type="ARBA" id="ARBA00023136"/>
    </source>
</evidence>
<dbReference type="EMBL" id="QEXV01000004">
    <property type="protein sequence ID" value="PWE17086.1"/>
    <property type="molecule type" value="Genomic_DNA"/>
</dbReference>
<evidence type="ECO:0000256" key="5">
    <source>
        <dbReference type="ARBA" id="ARBA00022692"/>
    </source>
</evidence>
<dbReference type="InterPro" id="IPR000515">
    <property type="entry name" value="MetI-like"/>
</dbReference>
<feature type="transmembrane region" description="Helical" evidence="8">
    <location>
        <begin position="195"/>
        <end position="219"/>
    </location>
</feature>
<feature type="transmembrane region" description="Helical" evidence="8">
    <location>
        <begin position="22"/>
        <end position="48"/>
    </location>
</feature>
<evidence type="ECO:0000259" key="9">
    <source>
        <dbReference type="PROSITE" id="PS50928"/>
    </source>
</evidence>
<dbReference type="CDD" id="cd06261">
    <property type="entry name" value="TM_PBP2"/>
    <property type="match status" value="1"/>
</dbReference>
<dbReference type="InterPro" id="IPR035906">
    <property type="entry name" value="MetI-like_sf"/>
</dbReference>
<dbReference type="AlphaFoldDB" id="A0A2U2BSW7"/>
<evidence type="ECO:0000256" key="4">
    <source>
        <dbReference type="ARBA" id="ARBA00022519"/>
    </source>
</evidence>
<feature type="domain" description="ABC transmembrane type-1" evidence="9">
    <location>
        <begin position="64"/>
        <end position="257"/>
    </location>
</feature>
<keyword evidence="7 8" id="KW-0472">Membrane</keyword>
<dbReference type="PANTHER" id="PTHR43357">
    <property type="entry name" value="INNER MEMBRANE ABC TRANSPORTER PERMEASE PROTEIN YDCV"/>
    <property type="match status" value="1"/>
</dbReference>
<feature type="transmembrane region" description="Helical" evidence="8">
    <location>
        <begin position="512"/>
        <end position="531"/>
    </location>
</feature>
<evidence type="ECO:0000256" key="8">
    <source>
        <dbReference type="RuleBase" id="RU363032"/>
    </source>
</evidence>
<proteinExistence type="inferred from homology"/>
<dbReference type="Pfam" id="PF00528">
    <property type="entry name" value="BPD_transp_1"/>
    <property type="match status" value="1"/>
</dbReference>
<feature type="transmembrane region" description="Helical" evidence="8">
    <location>
        <begin position="287"/>
        <end position="310"/>
    </location>
</feature>
<feature type="transmembrane region" description="Helical" evidence="8">
    <location>
        <begin position="239"/>
        <end position="256"/>
    </location>
</feature>
<keyword evidence="11" id="KW-1185">Reference proteome</keyword>
<evidence type="ECO:0000256" key="3">
    <source>
        <dbReference type="ARBA" id="ARBA00022475"/>
    </source>
</evidence>
<feature type="transmembrane region" description="Helical" evidence="8">
    <location>
        <begin position="363"/>
        <end position="386"/>
    </location>
</feature>
<dbReference type="GO" id="GO:0005886">
    <property type="term" value="C:plasma membrane"/>
    <property type="evidence" value="ECO:0007669"/>
    <property type="project" value="UniProtKB-SubCell"/>
</dbReference>
<dbReference type="GO" id="GO:0055085">
    <property type="term" value="P:transmembrane transport"/>
    <property type="evidence" value="ECO:0007669"/>
    <property type="project" value="InterPro"/>
</dbReference>
<dbReference type="RefSeq" id="WP_109253310.1">
    <property type="nucleotide sequence ID" value="NZ_QEXV01000004.1"/>
</dbReference>
<comment type="similarity">
    <text evidence="8">Belongs to the binding-protein-dependent transport system permease family.</text>
</comment>
<keyword evidence="5 8" id="KW-0812">Transmembrane</keyword>
<dbReference type="OrthoDB" id="9790211at2"/>
<organism evidence="10 11">
    <name type="scientific">Marinicauda salina</name>
    <dbReference type="NCBI Taxonomy" id="2135793"/>
    <lineage>
        <taxon>Bacteria</taxon>
        <taxon>Pseudomonadati</taxon>
        <taxon>Pseudomonadota</taxon>
        <taxon>Alphaproteobacteria</taxon>
        <taxon>Maricaulales</taxon>
        <taxon>Maricaulaceae</taxon>
        <taxon>Marinicauda</taxon>
    </lineage>
</organism>
<feature type="transmembrane region" description="Helical" evidence="8">
    <location>
        <begin position="102"/>
        <end position="120"/>
    </location>
</feature>
<keyword evidence="4" id="KW-0997">Cell inner membrane</keyword>
<keyword evidence="6 8" id="KW-1133">Transmembrane helix</keyword>
<comment type="subcellular location">
    <subcellularLocation>
        <location evidence="1">Cell inner membrane</location>
        <topology evidence="1">Multi-pass membrane protein</topology>
    </subcellularLocation>
    <subcellularLocation>
        <location evidence="8">Cell membrane</location>
        <topology evidence="8">Multi-pass membrane protein</topology>
    </subcellularLocation>
</comment>
<evidence type="ECO:0000313" key="11">
    <source>
        <dbReference type="Proteomes" id="UP000245168"/>
    </source>
</evidence>
<dbReference type="SUPFAM" id="SSF161098">
    <property type="entry name" value="MetI-like"/>
    <property type="match status" value="2"/>
</dbReference>
<protein>
    <submittedName>
        <fullName evidence="10">Iron ABC transporter permease</fullName>
    </submittedName>
</protein>
<evidence type="ECO:0000256" key="6">
    <source>
        <dbReference type="ARBA" id="ARBA00022989"/>
    </source>
</evidence>
<name>A0A2U2BSW7_9PROT</name>
<sequence length="552" mass="57126">MAVNDAAAGAATRDRRSGFDPVWPAAAAALICAAPLIAVAVIAVAGPWTDYILHIARTRLPDYLANTAAVTLVAAATAGAGGASTAWFVARYAFPGRRAFEWLLALPLAMPAYAAAYGWYDLTQVAGPLPAWFPTVRGPLGAGLIFGFTLYPYVYLLAREAFAGQSSEAYEAARTLGSGPRDAFLRAALPMARPAVAAGLALVIMETLADYGAVVHLGAPTLSVGLIRAWAGEGSTADAARIAMILVAFAFLLFYLERSQRRRARRSAASGRRRPARRVRLAGGRGWAVAGMCAVPLLLGLLIPLGRLAWRALNAPIATDLAASASNSLMLAAISGTIAAGLGLAAAYALRSGRRRAVAAARLAGLGYAVPGAVAAVGVLALLGWLQTGLDAVAGALLGAQFPLLLGGGVVALVFAYQSRFAAAAIGPAETALSRVTPTLDGAARTLGAGPREIAWRVHRPLITPGILLAGLLVFVETLKELPATMILRPFDFSTLAVTAHNYASDERLGEAAAPAVLLALLALGPMIWIARRITREERLRAPDAAGLGDPG</sequence>
<keyword evidence="3" id="KW-1003">Cell membrane</keyword>
<evidence type="ECO:0000313" key="10">
    <source>
        <dbReference type="EMBL" id="PWE17086.1"/>
    </source>
</evidence>
<keyword evidence="2 8" id="KW-0813">Transport</keyword>
<feature type="transmembrane region" description="Helical" evidence="8">
    <location>
        <begin position="462"/>
        <end position="479"/>
    </location>
</feature>
<feature type="transmembrane region" description="Helical" evidence="8">
    <location>
        <begin position="330"/>
        <end position="351"/>
    </location>
</feature>
<dbReference type="Gene3D" id="1.10.3720.10">
    <property type="entry name" value="MetI-like"/>
    <property type="match status" value="2"/>
</dbReference>
<comment type="caution">
    <text evidence="10">The sequence shown here is derived from an EMBL/GenBank/DDBJ whole genome shotgun (WGS) entry which is preliminary data.</text>
</comment>
<reference evidence="11" key="1">
    <citation type="submission" date="2018-05" db="EMBL/GenBank/DDBJ databases">
        <authorList>
            <person name="Liu B.-T."/>
        </authorList>
    </citation>
    <scope>NUCLEOTIDE SEQUENCE [LARGE SCALE GENOMIC DNA]</scope>
    <source>
        <strain evidence="11">WD6-1</strain>
    </source>
</reference>
<dbReference type="PANTHER" id="PTHR43357:SF3">
    <property type="entry name" value="FE(3+)-TRANSPORT SYSTEM PERMEASE PROTEIN FBPB 2"/>
    <property type="match status" value="1"/>
</dbReference>